<evidence type="ECO:0000256" key="1">
    <source>
        <dbReference type="ARBA" id="ARBA00006271"/>
    </source>
</evidence>
<name>A0A915A0K8_PARUN</name>
<dbReference type="GO" id="GO:0005634">
    <property type="term" value="C:nucleus"/>
    <property type="evidence" value="ECO:0007669"/>
    <property type="project" value="TreeGrafter"/>
</dbReference>
<proteinExistence type="inferred from homology"/>
<dbReference type="SUPFAM" id="SSF53150">
    <property type="entry name" value="DNA repair protein MutS, domain II"/>
    <property type="match status" value="1"/>
</dbReference>
<dbReference type="AlphaFoldDB" id="A0A915A0K8"/>
<dbReference type="PANTHER" id="PTHR11361">
    <property type="entry name" value="DNA MISMATCH REPAIR PROTEIN MUTS FAMILY MEMBER"/>
    <property type="match status" value="1"/>
</dbReference>
<dbReference type="InterPro" id="IPR027417">
    <property type="entry name" value="P-loop_NTPase"/>
</dbReference>
<keyword evidence="3" id="KW-0067">ATP-binding</keyword>
<keyword evidence="6" id="KW-0175">Coiled coil</keyword>
<dbReference type="InterPro" id="IPR045076">
    <property type="entry name" value="MutS"/>
</dbReference>
<feature type="region of interest" description="Disordered" evidence="7">
    <location>
        <begin position="1"/>
        <end position="27"/>
    </location>
</feature>
<dbReference type="SMART" id="SM00533">
    <property type="entry name" value="MUTSd"/>
    <property type="match status" value="1"/>
</dbReference>
<dbReference type="SMART" id="SM00534">
    <property type="entry name" value="MUTSac"/>
    <property type="match status" value="1"/>
</dbReference>
<dbReference type="Pfam" id="PF00488">
    <property type="entry name" value="MutS_V"/>
    <property type="match status" value="1"/>
</dbReference>
<organism evidence="9 10">
    <name type="scientific">Parascaris univalens</name>
    <name type="common">Nematode worm</name>
    <dbReference type="NCBI Taxonomy" id="6257"/>
    <lineage>
        <taxon>Eukaryota</taxon>
        <taxon>Metazoa</taxon>
        <taxon>Ecdysozoa</taxon>
        <taxon>Nematoda</taxon>
        <taxon>Chromadorea</taxon>
        <taxon>Rhabditida</taxon>
        <taxon>Spirurina</taxon>
        <taxon>Ascaridomorpha</taxon>
        <taxon>Ascaridoidea</taxon>
        <taxon>Ascarididae</taxon>
        <taxon>Parascaris</taxon>
    </lineage>
</organism>
<keyword evidence="4" id="KW-0238">DNA-binding</keyword>
<dbReference type="FunFam" id="3.40.50.300:FF:000870">
    <property type="entry name" value="MutS protein homolog 4"/>
    <property type="match status" value="1"/>
</dbReference>
<dbReference type="Pfam" id="PF05188">
    <property type="entry name" value="MutS_II"/>
    <property type="match status" value="1"/>
</dbReference>
<keyword evidence="2" id="KW-0547">Nucleotide-binding</keyword>
<evidence type="ECO:0000256" key="5">
    <source>
        <dbReference type="ARBA" id="ARBA00023254"/>
    </source>
</evidence>
<keyword evidence="5" id="KW-0469">Meiosis</keyword>
<dbReference type="GO" id="GO:0006298">
    <property type="term" value="P:mismatch repair"/>
    <property type="evidence" value="ECO:0007669"/>
    <property type="project" value="InterPro"/>
</dbReference>
<dbReference type="Gene3D" id="3.40.50.300">
    <property type="entry name" value="P-loop containing nucleotide triphosphate hydrolases"/>
    <property type="match status" value="1"/>
</dbReference>
<dbReference type="InterPro" id="IPR007696">
    <property type="entry name" value="DNA_mismatch_repair_MutS_core"/>
</dbReference>
<dbReference type="Pfam" id="PF05192">
    <property type="entry name" value="MutS_III"/>
    <property type="match status" value="1"/>
</dbReference>
<dbReference type="GO" id="GO:0140664">
    <property type="term" value="F:ATP-dependent DNA damage sensor activity"/>
    <property type="evidence" value="ECO:0007669"/>
    <property type="project" value="InterPro"/>
</dbReference>
<evidence type="ECO:0000313" key="10">
    <source>
        <dbReference type="WBParaSite" id="PgE093_g001_t02"/>
    </source>
</evidence>
<dbReference type="SUPFAM" id="SSF52540">
    <property type="entry name" value="P-loop containing nucleoside triphosphate hydrolases"/>
    <property type="match status" value="1"/>
</dbReference>
<feature type="domain" description="DNA mismatch repair proteins mutS family" evidence="8">
    <location>
        <begin position="666"/>
        <end position="682"/>
    </location>
</feature>
<dbReference type="FunFam" id="3.30.420.110:FF:000003">
    <property type="entry name" value="mutS protein homolog 4"/>
    <property type="match status" value="1"/>
</dbReference>
<accession>A0A915A0K8</accession>
<evidence type="ECO:0000256" key="7">
    <source>
        <dbReference type="SAM" id="MobiDB-lite"/>
    </source>
</evidence>
<dbReference type="SUPFAM" id="SSF48334">
    <property type="entry name" value="DNA repair protein MutS, domain III"/>
    <property type="match status" value="1"/>
</dbReference>
<evidence type="ECO:0000256" key="4">
    <source>
        <dbReference type="ARBA" id="ARBA00023125"/>
    </source>
</evidence>
<evidence type="ECO:0000313" key="9">
    <source>
        <dbReference type="Proteomes" id="UP000887569"/>
    </source>
</evidence>
<dbReference type="PANTHER" id="PTHR11361:SF21">
    <property type="entry name" value="MUTS PROTEIN HOMOLOG 4"/>
    <property type="match status" value="1"/>
</dbReference>
<sequence length="850" mass="94024">MDRKMRRAVGTSSISIPAETSRRETTSSSLPKYKFHLGACSSSRTPASSRRSAKSCVIVSVVEGRGNARGEVGLASMDALCSELSLSQFIDTASYTRLRIQLQVLDPVEVIVPDTAMDKSKSMTAVVEIIENTFPSAELTFVARQHFSDMRGVQLVQQLSTDESSNITAEVLQKYYCMAAAAALIKYVEHIQNVLFAQSSLKITYEGLSKVCFIDVNTMHSLEIVGPPGHTRASSNRSLYSVLENCLTGGGVRMLRSNLLQPSADVSVINARCDAVDELLSNQPKLERLRAIISGAYEIQHLVTLCCYLEKEADSIRSTEQKLSQKCIFAVEVLNLKDTLNLIGPLRKALDSSKSTILKACYESLNDARFEEVRKALNERLSSKATMVEKSSFGVRNRRCYAVRDGQNNMIDLARRAYEEMLADVEEKAKEETANLADAKLVYTAQRGFHYSIGIADPLIELRLPSMFIQVVRHRASISCTTRELIKYNDRIAVAVDEIMVNSNAVVVGLLSQIRASIGYLYSVVEVISTIDFFASLAMYAMKTPTVRPSFSEANALVIRRGRHPLLDIAIDDVIANDCYLSKESRIAIITGPNMAGKTTYLKQVCLLQVLAQIGCFVPAEFAAFPIITRIFSRMGHNDNLTSNLSSFAVEMSEMVPVLANANSSSLIVIDELARSTSSEEGIGICYAVCEELIKAEAFTLFATHFLGLSSLAANYVIVENYHFSATTSVVRDENGAETERLSNTHRLFKGPYKGPLYGFHLVELASFPHEVVKEARKIATQLHSESEATSVIDDDSRHNRNLLRLAHKLRSMLPILEASEEDACAKYFANLRETFLESVSSEQGYKCQL</sequence>
<dbReference type="Gene3D" id="3.30.420.110">
    <property type="entry name" value="MutS, connector domain"/>
    <property type="match status" value="1"/>
</dbReference>
<dbReference type="Proteomes" id="UP000887569">
    <property type="component" value="Unplaced"/>
</dbReference>
<dbReference type="PIRSF" id="PIRSF005813">
    <property type="entry name" value="MSH2"/>
    <property type="match status" value="1"/>
</dbReference>
<dbReference type="InterPro" id="IPR036678">
    <property type="entry name" value="MutS_con_dom_sf"/>
</dbReference>
<keyword evidence="9" id="KW-1185">Reference proteome</keyword>
<dbReference type="Gene3D" id="1.10.1420.10">
    <property type="match status" value="2"/>
</dbReference>
<evidence type="ECO:0000256" key="3">
    <source>
        <dbReference type="ARBA" id="ARBA00022840"/>
    </source>
</evidence>
<dbReference type="GO" id="GO:0005524">
    <property type="term" value="F:ATP binding"/>
    <property type="evidence" value="ECO:0007669"/>
    <property type="project" value="UniProtKB-KW"/>
</dbReference>
<evidence type="ECO:0000256" key="6">
    <source>
        <dbReference type="SAM" id="Coils"/>
    </source>
</evidence>
<evidence type="ECO:0000256" key="2">
    <source>
        <dbReference type="ARBA" id="ARBA00022741"/>
    </source>
</evidence>
<evidence type="ECO:0000259" key="8">
    <source>
        <dbReference type="PROSITE" id="PS00486"/>
    </source>
</evidence>
<dbReference type="GO" id="GO:0030983">
    <property type="term" value="F:mismatched DNA binding"/>
    <property type="evidence" value="ECO:0007669"/>
    <property type="project" value="InterPro"/>
</dbReference>
<dbReference type="InterPro" id="IPR036187">
    <property type="entry name" value="DNA_mismatch_repair_MutS_sf"/>
</dbReference>
<dbReference type="InterPro" id="IPR011184">
    <property type="entry name" value="DNA_mismatch_repair_Msh2"/>
</dbReference>
<protein>
    <submittedName>
        <fullName evidence="10">DNA mismatch repair protein MutS core domain-containing protein</fullName>
    </submittedName>
</protein>
<dbReference type="InterPro" id="IPR007860">
    <property type="entry name" value="DNA_mmatch_repair_MutS_con_dom"/>
</dbReference>
<comment type="similarity">
    <text evidence="1">Belongs to the DNA mismatch repair MutS family.</text>
</comment>
<reference evidence="10" key="1">
    <citation type="submission" date="2022-11" db="UniProtKB">
        <authorList>
            <consortium name="WormBaseParasite"/>
        </authorList>
    </citation>
    <scope>IDENTIFICATION</scope>
</reference>
<dbReference type="InterPro" id="IPR000432">
    <property type="entry name" value="DNA_mismatch_repair_MutS_C"/>
</dbReference>
<feature type="coiled-coil region" evidence="6">
    <location>
        <begin position="411"/>
        <end position="442"/>
    </location>
</feature>
<dbReference type="PROSITE" id="PS00486">
    <property type="entry name" value="DNA_MISMATCH_REPAIR_2"/>
    <property type="match status" value="1"/>
</dbReference>
<dbReference type="GO" id="GO:0007131">
    <property type="term" value="P:reciprocal meiotic recombination"/>
    <property type="evidence" value="ECO:0007669"/>
    <property type="project" value="TreeGrafter"/>
</dbReference>
<dbReference type="WBParaSite" id="PgE093_g001_t02">
    <property type="protein sequence ID" value="PgE093_g001_t02"/>
    <property type="gene ID" value="PgE093_g001"/>
</dbReference>